<dbReference type="AlphaFoldDB" id="A0A8H5CWB9"/>
<dbReference type="OrthoDB" id="2987940at2759"/>
<dbReference type="EMBL" id="JAACJO010000017">
    <property type="protein sequence ID" value="KAF5349236.1"/>
    <property type="molecule type" value="Genomic_DNA"/>
</dbReference>
<proteinExistence type="predicted"/>
<evidence type="ECO:0008006" key="3">
    <source>
        <dbReference type="Google" id="ProtNLM"/>
    </source>
</evidence>
<gene>
    <name evidence="1" type="ORF">D9756_009414</name>
</gene>
<organism evidence="1 2">
    <name type="scientific">Leucocoprinus leucothites</name>
    <dbReference type="NCBI Taxonomy" id="201217"/>
    <lineage>
        <taxon>Eukaryota</taxon>
        <taxon>Fungi</taxon>
        <taxon>Dikarya</taxon>
        <taxon>Basidiomycota</taxon>
        <taxon>Agaricomycotina</taxon>
        <taxon>Agaricomycetes</taxon>
        <taxon>Agaricomycetidae</taxon>
        <taxon>Agaricales</taxon>
        <taxon>Agaricineae</taxon>
        <taxon>Agaricaceae</taxon>
        <taxon>Leucocoprinus</taxon>
    </lineage>
</organism>
<accession>A0A8H5CWB9</accession>
<protein>
    <recommendedName>
        <fullName evidence="3">F-box domain-containing protein</fullName>
    </recommendedName>
</protein>
<dbReference type="Proteomes" id="UP000559027">
    <property type="component" value="Unassembled WGS sequence"/>
</dbReference>
<evidence type="ECO:0000313" key="2">
    <source>
        <dbReference type="Proteomes" id="UP000559027"/>
    </source>
</evidence>
<reference evidence="1 2" key="1">
    <citation type="journal article" date="2020" name="ISME J.">
        <title>Uncovering the hidden diversity of litter-decomposition mechanisms in mushroom-forming fungi.</title>
        <authorList>
            <person name="Floudas D."/>
            <person name="Bentzer J."/>
            <person name="Ahren D."/>
            <person name="Johansson T."/>
            <person name="Persson P."/>
            <person name="Tunlid A."/>
        </authorList>
    </citation>
    <scope>NUCLEOTIDE SEQUENCE [LARGE SCALE GENOMIC DNA]</scope>
    <source>
        <strain evidence="1 2">CBS 146.42</strain>
    </source>
</reference>
<name>A0A8H5CWB9_9AGAR</name>
<keyword evidence="2" id="KW-1185">Reference proteome</keyword>
<sequence length="471" mass="54002">MGHFDEVCLLCGISPHPPRDFTSAPDLTAEELVDALLSLCPTIVQDCQLEEAEGNVHSKEGLESFLTDLIYEFQDFSYDFASAFSNSIAIGYFDDDGAVPHLIIDGDPIARKRIPDGQFVTTRIVESAECGEFEKVVVKKEGEDGTVIKVSEKRMSRTCAYWQGGIGNFFLSEACYRFLEAWIVREYLPPMWDGRVLSFAGELWEVVSSRETGRNGQGYLDWLEPGGAEKKLEQVQYHLSTGDVLPTQTAGALKEGYSRMEIKVALLEDYGYWMFTSPHEWPCRDPDYDVELSLEDIGLDVAPRSDFHSRFALGVLSCFSPEVLTQIFGWLPSIWAYLNLKVVSKAMHNLIVDSRFTMMVFREMLQPDPRRALYWVHPIKEFEQEEEVKNFVEALQSWAGMPSNSKTISEDFILSSEFPVIQFIHSLYMTDEPRNRRRLWSNIQRLKEVWVDYRKNGWKVNRFGAPYLESD</sequence>
<comment type="caution">
    <text evidence="1">The sequence shown here is derived from an EMBL/GenBank/DDBJ whole genome shotgun (WGS) entry which is preliminary data.</text>
</comment>
<evidence type="ECO:0000313" key="1">
    <source>
        <dbReference type="EMBL" id="KAF5349236.1"/>
    </source>
</evidence>